<feature type="compositionally biased region" description="Basic and acidic residues" evidence="1">
    <location>
        <begin position="43"/>
        <end position="52"/>
    </location>
</feature>
<proteinExistence type="predicted"/>
<evidence type="ECO:0000256" key="1">
    <source>
        <dbReference type="SAM" id="MobiDB-lite"/>
    </source>
</evidence>
<reference evidence="2" key="1">
    <citation type="submission" date="2004-11" db="EMBL/GenBank/DDBJ databases">
        <authorList>
            <person name="Town C.D."/>
        </authorList>
    </citation>
    <scope>NUCLEOTIDE SEQUENCE</scope>
</reference>
<dbReference type="EMBL" id="AC150800">
    <property type="protein sequence ID" value="ABN06101.1"/>
    <property type="molecule type" value="Genomic_DNA"/>
</dbReference>
<name>A2Q2G4_MEDTR</name>
<evidence type="ECO:0000313" key="2">
    <source>
        <dbReference type="EMBL" id="ABN06101.1"/>
    </source>
</evidence>
<dbReference type="Gramene" id="rna39516">
    <property type="protein sequence ID" value="RHN45272.1"/>
    <property type="gene ID" value="gene39516"/>
</dbReference>
<reference evidence="3" key="3">
    <citation type="journal article" date="2018" name="Nat. Plants">
        <title>Whole-genome landscape of Medicago truncatula symbiotic genes.</title>
        <authorList>
            <person name="Pecrix Y."/>
            <person name="Gamas P."/>
            <person name="Carrere S."/>
        </authorList>
    </citation>
    <scope>NUCLEOTIDE SEQUENCE</scope>
    <source>
        <tissue evidence="3">Leaves</tissue>
    </source>
</reference>
<accession>A2Q2G4</accession>
<gene>
    <name evidence="2" type="ORF">MtrDRAFT_AC150800g7v2</name>
    <name evidence="3" type="ORF">MtrunA17_Chr7g0228651</name>
</gene>
<evidence type="ECO:0000313" key="3">
    <source>
        <dbReference type="EMBL" id="RHN45272.1"/>
    </source>
</evidence>
<sequence length="100" mass="11099">MSKLLLSYKPVEVPNKVPEPAEVFKSQDVQLEAEINANIDEEAHKSITKDNETDSTQGSFVDATVDNNDNLSTNEEVTSAQNDISTPERVAKDMEFLQQS</sequence>
<feature type="compositionally biased region" description="Polar residues" evidence="1">
    <location>
        <begin position="54"/>
        <end position="82"/>
    </location>
</feature>
<organism evidence="2">
    <name type="scientific">Medicago truncatula</name>
    <name type="common">Barrel medic</name>
    <name type="synonym">Medicago tribuloides</name>
    <dbReference type="NCBI Taxonomy" id="3880"/>
    <lineage>
        <taxon>Eukaryota</taxon>
        <taxon>Viridiplantae</taxon>
        <taxon>Streptophyta</taxon>
        <taxon>Embryophyta</taxon>
        <taxon>Tracheophyta</taxon>
        <taxon>Spermatophyta</taxon>
        <taxon>Magnoliopsida</taxon>
        <taxon>eudicotyledons</taxon>
        <taxon>Gunneridae</taxon>
        <taxon>Pentapetalae</taxon>
        <taxon>rosids</taxon>
        <taxon>fabids</taxon>
        <taxon>Fabales</taxon>
        <taxon>Fabaceae</taxon>
        <taxon>Papilionoideae</taxon>
        <taxon>50 kb inversion clade</taxon>
        <taxon>NPAAA clade</taxon>
        <taxon>Hologalegina</taxon>
        <taxon>IRL clade</taxon>
        <taxon>Trifolieae</taxon>
        <taxon>Medicago</taxon>
    </lineage>
</organism>
<feature type="region of interest" description="Disordered" evidence="1">
    <location>
        <begin position="43"/>
        <end position="82"/>
    </location>
</feature>
<protein>
    <submittedName>
        <fullName evidence="2">Uncharacterized protein</fullName>
    </submittedName>
</protein>
<reference evidence="2" key="2">
    <citation type="submission" date="2007-03" db="EMBL/GenBank/DDBJ databases">
        <authorList>
            <consortium name="The International Medicago Genome Annotation Group"/>
        </authorList>
    </citation>
    <scope>NUCLEOTIDE SEQUENCE</scope>
</reference>
<dbReference type="Proteomes" id="UP000265566">
    <property type="component" value="Chromosome 7"/>
</dbReference>
<dbReference type="AlphaFoldDB" id="A2Q2G4"/>
<dbReference type="EMBL" id="PSQE01000007">
    <property type="protein sequence ID" value="RHN45272.1"/>
    <property type="molecule type" value="Genomic_DNA"/>
</dbReference>